<dbReference type="Gene3D" id="3.20.20.100">
    <property type="entry name" value="NADP-dependent oxidoreductase domain"/>
    <property type="match status" value="1"/>
</dbReference>
<reference evidence="4" key="1">
    <citation type="submission" date="2021-01" db="EMBL/GenBank/DDBJ databases">
        <authorList>
            <person name="Corre E."/>
            <person name="Pelletier E."/>
            <person name="Niang G."/>
            <person name="Scheremetjew M."/>
            <person name="Finn R."/>
            <person name="Kale V."/>
            <person name="Holt S."/>
            <person name="Cochrane G."/>
            <person name="Meng A."/>
            <person name="Brown T."/>
            <person name="Cohen L."/>
        </authorList>
    </citation>
    <scope>NUCLEOTIDE SEQUENCE</scope>
    <source>
        <strain evidence="4">CCMP441</strain>
        <strain evidence="5">CCMP644</strain>
    </source>
</reference>
<evidence type="ECO:0000259" key="3">
    <source>
        <dbReference type="Pfam" id="PF00248"/>
    </source>
</evidence>
<dbReference type="SUPFAM" id="SSF51430">
    <property type="entry name" value="NAD(P)-linked oxidoreductase"/>
    <property type="match status" value="1"/>
</dbReference>
<dbReference type="InterPro" id="IPR036812">
    <property type="entry name" value="NAD(P)_OxRdtase_dom_sf"/>
</dbReference>
<evidence type="ECO:0000313" key="5">
    <source>
        <dbReference type="EMBL" id="CAD8955635.1"/>
    </source>
</evidence>
<gene>
    <name evidence="5" type="ORF">HAND00432_LOCUS10173</name>
    <name evidence="4" type="ORF">HAND1043_LOCUS21491</name>
</gene>
<dbReference type="PROSITE" id="PS00062">
    <property type="entry name" value="ALDOKETO_REDUCTASE_2"/>
    <property type="match status" value="1"/>
</dbReference>
<evidence type="ECO:0000313" key="4">
    <source>
        <dbReference type="EMBL" id="CAD8754983.1"/>
    </source>
</evidence>
<feature type="chain" id="PRO_5035585669" description="NADP-dependent oxidoreductase domain-containing protein" evidence="2">
    <location>
        <begin position="21"/>
        <end position="386"/>
    </location>
</feature>
<feature type="domain" description="NADP-dependent oxidoreductase" evidence="3">
    <location>
        <begin position="74"/>
        <end position="371"/>
    </location>
</feature>
<dbReference type="GO" id="GO:0016491">
    <property type="term" value="F:oxidoreductase activity"/>
    <property type="evidence" value="ECO:0007669"/>
    <property type="project" value="UniProtKB-KW"/>
</dbReference>
<organism evidence="4">
    <name type="scientific">Hemiselmis andersenii</name>
    <name type="common">Cryptophyte alga</name>
    <dbReference type="NCBI Taxonomy" id="464988"/>
    <lineage>
        <taxon>Eukaryota</taxon>
        <taxon>Cryptophyceae</taxon>
        <taxon>Cryptomonadales</taxon>
        <taxon>Hemiselmidaceae</taxon>
        <taxon>Hemiselmis</taxon>
    </lineage>
</organism>
<keyword evidence="1" id="KW-0560">Oxidoreductase</keyword>
<dbReference type="CDD" id="cd19093">
    <property type="entry name" value="AKR_AtPLR-like"/>
    <property type="match status" value="1"/>
</dbReference>
<dbReference type="EMBL" id="HBFK01035475">
    <property type="protein sequence ID" value="CAD8754983.1"/>
    <property type="molecule type" value="Transcribed_RNA"/>
</dbReference>
<accession>A0A6U4NZL0</accession>
<feature type="signal peptide" evidence="2">
    <location>
        <begin position="1"/>
        <end position="20"/>
    </location>
</feature>
<dbReference type="AlphaFoldDB" id="A0A6U4NZL0"/>
<evidence type="ECO:0000256" key="2">
    <source>
        <dbReference type="SAM" id="SignalP"/>
    </source>
</evidence>
<dbReference type="PANTHER" id="PTHR43625:SF88">
    <property type="entry name" value="OS07G0143000 PROTEIN"/>
    <property type="match status" value="1"/>
</dbReference>
<dbReference type="EMBL" id="HBFX01016869">
    <property type="protein sequence ID" value="CAD8955635.1"/>
    <property type="molecule type" value="Transcribed_RNA"/>
</dbReference>
<name>A0A6U4NZL0_HEMAN</name>
<sequence length="386" mass="41208">MYRPVVVIIVAASALQQAACFAPSSVPTLLPKTSAPSSCTSTAPSAVGRSARAMPPRMAADDKITLAGGLEVSKVGIGAWSWGDSLFWGYDKNMEEDAYLAYKTTREAGINLIDTAEVYGGVGNDWGLSEKLCGKFDKRYQDEEKGEGAVIASKFAVIPPRFTRDAVVSAVKKSNERLGVSCMDLYQLHWPGFIIDAALWDGLADAADMGLVKSVGVSNYSAKRLREAHKALAARGVPLATNQVQYSLLHRNIERNGVKEACEDLGVNILAYSPLAQGLLTGRYSSTNLPKGPRANIMKGRFSELDPLLVGLKEVGEAHGEKSRSQVALNWLIAKGTIPIPGARNAAQAGENAGAMGWELSGEEVEKLDALSLKLEPFPGMPLAAM</sequence>
<dbReference type="InterPro" id="IPR020471">
    <property type="entry name" value="AKR"/>
</dbReference>
<dbReference type="PRINTS" id="PR00069">
    <property type="entry name" value="ALDKETRDTASE"/>
</dbReference>
<proteinExistence type="predicted"/>
<keyword evidence="2" id="KW-0732">Signal</keyword>
<protein>
    <recommendedName>
        <fullName evidence="3">NADP-dependent oxidoreductase domain-containing protein</fullName>
    </recommendedName>
</protein>
<dbReference type="InterPro" id="IPR023210">
    <property type="entry name" value="NADP_OxRdtase_dom"/>
</dbReference>
<dbReference type="PANTHER" id="PTHR43625">
    <property type="entry name" value="AFLATOXIN B1 ALDEHYDE REDUCTASE"/>
    <property type="match status" value="1"/>
</dbReference>
<dbReference type="InterPro" id="IPR018170">
    <property type="entry name" value="Aldo/ket_reductase_CS"/>
</dbReference>
<dbReference type="InterPro" id="IPR050791">
    <property type="entry name" value="Aldo-Keto_reductase"/>
</dbReference>
<dbReference type="GO" id="GO:0005737">
    <property type="term" value="C:cytoplasm"/>
    <property type="evidence" value="ECO:0007669"/>
    <property type="project" value="TreeGrafter"/>
</dbReference>
<evidence type="ECO:0000256" key="1">
    <source>
        <dbReference type="ARBA" id="ARBA00023002"/>
    </source>
</evidence>
<dbReference type="Pfam" id="PF00248">
    <property type="entry name" value="Aldo_ket_red"/>
    <property type="match status" value="1"/>
</dbReference>